<dbReference type="Proteomes" id="UP000253951">
    <property type="component" value="Chromosome"/>
</dbReference>
<dbReference type="RefSeq" id="WP_114678699.1">
    <property type="nucleotide sequence ID" value="NZ_CP031188.1"/>
</dbReference>
<organism evidence="2 3">
    <name type="scientific">Flavobacterium arcticum</name>
    <dbReference type="NCBI Taxonomy" id="1784713"/>
    <lineage>
        <taxon>Bacteria</taxon>
        <taxon>Pseudomonadati</taxon>
        <taxon>Bacteroidota</taxon>
        <taxon>Flavobacteriia</taxon>
        <taxon>Flavobacteriales</taxon>
        <taxon>Flavobacteriaceae</taxon>
        <taxon>Flavobacterium</taxon>
    </lineage>
</organism>
<feature type="transmembrane region" description="Helical" evidence="1">
    <location>
        <begin position="130"/>
        <end position="148"/>
    </location>
</feature>
<reference evidence="2 3" key="1">
    <citation type="submission" date="2018-07" db="EMBL/GenBank/DDBJ databases">
        <title>Complete genome sequence of Flavobacterium arcticum type strain SM1502T.</title>
        <authorList>
            <person name="Li Y."/>
            <person name="Li D.-D."/>
        </authorList>
    </citation>
    <scope>NUCLEOTIDE SEQUENCE [LARGE SCALE GENOMIC DNA]</scope>
    <source>
        <strain evidence="2 3">SM1502</strain>
    </source>
</reference>
<keyword evidence="1" id="KW-1133">Transmembrane helix</keyword>
<name>A0A345HED1_9FLAO</name>
<dbReference type="AlphaFoldDB" id="A0A345HED1"/>
<keyword evidence="1" id="KW-0812">Transmembrane</keyword>
<evidence type="ECO:0000313" key="2">
    <source>
        <dbReference type="EMBL" id="AXG74941.1"/>
    </source>
</evidence>
<dbReference type="EMBL" id="CP031188">
    <property type="protein sequence ID" value="AXG74941.1"/>
    <property type="molecule type" value="Genomic_DNA"/>
</dbReference>
<gene>
    <name evidence="2" type="ORF">DVK85_12165</name>
</gene>
<protein>
    <recommendedName>
        <fullName evidence="4">Glycosyltransferase RgtA/B/C/D-like domain-containing protein</fullName>
    </recommendedName>
</protein>
<dbReference type="KEGG" id="fat:DVK85_12165"/>
<accession>A0A345HED1</accession>
<keyword evidence="3" id="KW-1185">Reference proteome</keyword>
<feature type="transmembrane region" description="Helical" evidence="1">
    <location>
        <begin position="284"/>
        <end position="305"/>
    </location>
</feature>
<feature type="transmembrane region" description="Helical" evidence="1">
    <location>
        <begin position="317"/>
        <end position="335"/>
    </location>
</feature>
<feature type="transmembrane region" description="Helical" evidence="1">
    <location>
        <begin position="372"/>
        <end position="390"/>
    </location>
</feature>
<sequence>MQQLEKYIPKLLFITIIIVTLTKLSLIGEGFMAFPDESRYIPSGEVLESLAHFDIKGAAANLNATQGRPGETFIKIIPSAVQYTSAELLGMETYESANSYPLFLFNFIIYCLLLILLYKIAILLLKDRVLALFSVLLYCCLINSYIYMRHTLPYDCSLLIMGFALLQVLKATINNDFDVKKMLFLGFTAFFGYVIYPGYVLLFGLVFIILMINRLTKENLLSRIKYAVFYGIGSVICLLLFEVIARIGNTSYIQDSITLSKTITQGDFKESFSFLFKYLYHVEYINGILLIIGLIVFISTLLYNIFKRKALTSIHKLFIVTALLFLLYASAGYFFHKMIWYGRLLHQFIFILTLITAYSFGYLSQNIKYKNLVISCISCIAMMTFTLNIIEYKSYAYPKDIVWKIENTTSYNDLIEVCEHDDSWSIMAYINSKHKPVVTADNIVLINGCYFYPLEHIESYNPFIANDNEKLILVKPHFINYKAYQYEGYNIIERQNIDSLKLKIKVYTTK</sequence>
<evidence type="ECO:0000313" key="3">
    <source>
        <dbReference type="Proteomes" id="UP000253951"/>
    </source>
</evidence>
<feature type="transmembrane region" description="Helical" evidence="1">
    <location>
        <begin position="190"/>
        <end position="212"/>
    </location>
</feature>
<evidence type="ECO:0000256" key="1">
    <source>
        <dbReference type="SAM" id="Phobius"/>
    </source>
</evidence>
<evidence type="ECO:0008006" key="4">
    <source>
        <dbReference type="Google" id="ProtNLM"/>
    </source>
</evidence>
<feature type="transmembrane region" description="Helical" evidence="1">
    <location>
        <begin position="341"/>
        <end position="360"/>
    </location>
</feature>
<dbReference type="OrthoDB" id="872037at2"/>
<keyword evidence="1" id="KW-0472">Membrane</keyword>
<feature type="transmembrane region" description="Helical" evidence="1">
    <location>
        <begin position="224"/>
        <end position="245"/>
    </location>
</feature>
<proteinExistence type="predicted"/>
<feature type="transmembrane region" description="Helical" evidence="1">
    <location>
        <begin position="12"/>
        <end position="34"/>
    </location>
</feature>
<feature type="transmembrane region" description="Helical" evidence="1">
    <location>
        <begin position="100"/>
        <end position="118"/>
    </location>
</feature>